<sequence>MTAPDPKLAKLLADLDAARVALSAHLLGASPHPLCPNEGNLVPLKIAAMVWGISQDAALRRARRSHGVKRFGRWYFPEAVVYPAREGGVI</sequence>
<organism evidence="1 2">
    <name type="scientific">Methylobacterium goesingense</name>
    <dbReference type="NCBI Taxonomy" id="243690"/>
    <lineage>
        <taxon>Bacteria</taxon>
        <taxon>Pseudomonadati</taxon>
        <taxon>Pseudomonadota</taxon>
        <taxon>Alphaproteobacteria</taxon>
        <taxon>Hyphomicrobiales</taxon>
        <taxon>Methylobacteriaceae</taxon>
        <taxon>Methylobacterium</taxon>
    </lineage>
</organism>
<evidence type="ECO:0008006" key="3">
    <source>
        <dbReference type="Google" id="ProtNLM"/>
    </source>
</evidence>
<proteinExistence type="predicted"/>
<dbReference type="RefSeq" id="WP_238279653.1">
    <property type="nucleotide sequence ID" value="NZ_BPQL01000062.1"/>
</dbReference>
<name>A0ABV2L9R2_9HYPH</name>
<protein>
    <recommendedName>
        <fullName evidence="3">DNA-binding protein</fullName>
    </recommendedName>
</protein>
<dbReference type="Proteomes" id="UP001549145">
    <property type="component" value="Unassembled WGS sequence"/>
</dbReference>
<comment type="caution">
    <text evidence="1">The sequence shown here is derived from an EMBL/GenBank/DDBJ whole genome shotgun (WGS) entry which is preliminary data.</text>
</comment>
<evidence type="ECO:0000313" key="1">
    <source>
        <dbReference type="EMBL" id="MET3694584.1"/>
    </source>
</evidence>
<accession>A0ABV2L9R2</accession>
<gene>
    <name evidence="1" type="ORF">ABID43_004146</name>
</gene>
<dbReference type="EMBL" id="JBEPMM010000016">
    <property type="protein sequence ID" value="MET3694584.1"/>
    <property type="molecule type" value="Genomic_DNA"/>
</dbReference>
<evidence type="ECO:0000313" key="2">
    <source>
        <dbReference type="Proteomes" id="UP001549145"/>
    </source>
</evidence>
<reference evidence="1 2" key="1">
    <citation type="submission" date="2024-06" db="EMBL/GenBank/DDBJ databases">
        <title>Genomic Encyclopedia of Type Strains, Phase IV (KMG-IV): sequencing the most valuable type-strain genomes for metagenomic binning, comparative biology and taxonomic classification.</title>
        <authorList>
            <person name="Goeker M."/>
        </authorList>
    </citation>
    <scope>NUCLEOTIDE SEQUENCE [LARGE SCALE GENOMIC DNA]</scope>
    <source>
        <strain evidence="1 2">DSM 21331</strain>
    </source>
</reference>
<keyword evidence="2" id="KW-1185">Reference proteome</keyword>